<dbReference type="HOGENOM" id="CLU_058393_1_0_9"/>
<accession>B2A581</accession>
<evidence type="ECO:0000313" key="10">
    <source>
        <dbReference type="Proteomes" id="UP000001683"/>
    </source>
</evidence>
<evidence type="ECO:0000259" key="8">
    <source>
        <dbReference type="PROSITE" id="PS51379"/>
    </source>
</evidence>
<dbReference type="InParanoid" id="B2A581"/>
<dbReference type="InterPro" id="IPR007160">
    <property type="entry name" value="DUF362"/>
</dbReference>
<feature type="domain" description="4Fe-4S ferredoxin-type" evidence="8">
    <location>
        <begin position="317"/>
        <end position="346"/>
    </location>
</feature>
<dbReference type="STRING" id="457570.Nther_0318"/>
<evidence type="ECO:0000256" key="1">
    <source>
        <dbReference type="ARBA" id="ARBA00022448"/>
    </source>
</evidence>
<dbReference type="SUPFAM" id="SSF54862">
    <property type="entry name" value="4Fe-4S ferredoxins"/>
    <property type="match status" value="1"/>
</dbReference>
<dbReference type="GO" id="GO:0046872">
    <property type="term" value="F:metal ion binding"/>
    <property type="evidence" value="ECO:0007669"/>
    <property type="project" value="UniProtKB-KW"/>
</dbReference>
<feature type="domain" description="4Fe-4S ferredoxin-type" evidence="8">
    <location>
        <begin position="352"/>
        <end position="381"/>
    </location>
</feature>
<protein>
    <recommendedName>
        <fullName evidence="8">4Fe-4S ferredoxin-type domain-containing protein</fullName>
    </recommendedName>
</protein>
<name>B2A581_NATTJ</name>
<dbReference type="Proteomes" id="UP000001683">
    <property type="component" value="Chromosome"/>
</dbReference>
<dbReference type="GO" id="GO:0051539">
    <property type="term" value="F:4 iron, 4 sulfur cluster binding"/>
    <property type="evidence" value="ECO:0007669"/>
    <property type="project" value="UniProtKB-KW"/>
</dbReference>
<dbReference type="OrthoDB" id="9807879at2"/>
<dbReference type="InterPro" id="IPR050572">
    <property type="entry name" value="Fe-S_Ferredoxin"/>
</dbReference>
<keyword evidence="1" id="KW-0813">Transport</keyword>
<keyword evidence="4" id="KW-0677">Repeat</keyword>
<dbReference type="PANTHER" id="PTHR43687">
    <property type="entry name" value="ADENYLYLSULFATE REDUCTASE, BETA SUBUNIT"/>
    <property type="match status" value="1"/>
</dbReference>
<dbReference type="EMBL" id="CP001034">
    <property type="protein sequence ID" value="ACB83915.1"/>
    <property type="molecule type" value="Genomic_DNA"/>
</dbReference>
<evidence type="ECO:0000256" key="4">
    <source>
        <dbReference type="ARBA" id="ARBA00022737"/>
    </source>
</evidence>
<dbReference type="InterPro" id="IPR017900">
    <property type="entry name" value="4Fe4S_Fe_S_CS"/>
</dbReference>
<dbReference type="PROSITE" id="PS51379">
    <property type="entry name" value="4FE4S_FER_2"/>
    <property type="match status" value="2"/>
</dbReference>
<reference evidence="9 10" key="1">
    <citation type="submission" date="2008-04" db="EMBL/GenBank/DDBJ databases">
        <title>Complete sequence of chromosome of Natranaerobius thermophilus JW/NM-WN-LF.</title>
        <authorList>
            <consortium name="US DOE Joint Genome Institute"/>
            <person name="Copeland A."/>
            <person name="Lucas S."/>
            <person name="Lapidus A."/>
            <person name="Glavina del Rio T."/>
            <person name="Dalin E."/>
            <person name="Tice H."/>
            <person name="Bruce D."/>
            <person name="Goodwin L."/>
            <person name="Pitluck S."/>
            <person name="Chertkov O."/>
            <person name="Brettin T."/>
            <person name="Detter J.C."/>
            <person name="Han C."/>
            <person name="Kuske C.R."/>
            <person name="Schmutz J."/>
            <person name="Larimer F."/>
            <person name="Land M."/>
            <person name="Hauser L."/>
            <person name="Kyrpides N."/>
            <person name="Lykidis A."/>
            <person name="Mesbah N.M."/>
            <person name="Wiegel J."/>
        </authorList>
    </citation>
    <scope>NUCLEOTIDE SEQUENCE [LARGE SCALE GENOMIC DNA]</scope>
    <source>
        <strain evidence="10">ATCC BAA-1301 / DSM 18059 / JW/NM-WN-LF</strain>
    </source>
</reference>
<gene>
    <name evidence="9" type="ordered locus">Nther_0318</name>
</gene>
<dbReference type="KEGG" id="nth:Nther_0318"/>
<dbReference type="InterPro" id="IPR017896">
    <property type="entry name" value="4Fe4S_Fe-S-bd"/>
</dbReference>
<evidence type="ECO:0000256" key="7">
    <source>
        <dbReference type="ARBA" id="ARBA00023014"/>
    </source>
</evidence>
<evidence type="ECO:0000313" key="9">
    <source>
        <dbReference type="EMBL" id="ACB83915.1"/>
    </source>
</evidence>
<dbReference type="eggNOG" id="COG1146">
    <property type="taxonomic scope" value="Bacteria"/>
</dbReference>
<keyword evidence="7" id="KW-0411">Iron-sulfur</keyword>
<organism evidence="9 10">
    <name type="scientific">Natranaerobius thermophilus (strain ATCC BAA-1301 / DSM 18059 / JW/NM-WN-LF)</name>
    <dbReference type="NCBI Taxonomy" id="457570"/>
    <lineage>
        <taxon>Bacteria</taxon>
        <taxon>Bacillati</taxon>
        <taxon>Bacillota</taxon>
        <taxon>Clostridia</taxon>
        <taxon>Natranaerobiales</taxon>
        <taxon>Natranaerobiaceae</taxon>
        <taxon>Natranaerobius</taxon>
    </lineage>
</organism>
<evidence type="ECO:0000256" key="3">
    <source>
        <dbReference type="ARBA" id="ARBA00022723"/>
    </source>
</evidence>
<reference evidence="9 10" key="2">
    <citation type="journal article" date="2011" name="J. Bacteriol.">
        <title>Complete genome sequence of the anaerobic, halophilic alkalithermophile Natranaerobius thermophilus JW/NM-WN-LF.</title>
        <authorList>
            <person name="Zhao B."/>
            <person name="Mesbah N.M."/>
            <person name="Dalin E."/>
            <person name="Goodwin L."/>
            <person name="Nolan M."/>
            <person name="Pitluck S."/>
            <person name="Chertkov O."/>
            <person name="Brettin T.S."/>
            <person name="Han J."/>
            <person name="Larimer F.W."/>
            <person name="Land M.L."/>
            <person name="Hauser L."/>
            <person name="Kyrpides N."/>
            <person name="Wiegel J."/>
        </authorList>
    </citation>
    <scope>NUCLEOTIDE SEQUENCE [LARGE SCALE GENOMIC DNA]</scope>
    <source>
        <strain evidence="10">ATCC BAA-1301 / DSM 18059 / JW/NM-WN-LF</strain>
    </source>
</reference>
<keyword evidence="10" id="KW-1185">Reference proteome</keyword>
<dbReference type="Gene3D" id="3.30.70.20">
    <property type="match status" value="1"/>
</dbReference>
<keyword evidence="3" id="KW-0479">Metal-binding</keyword>
<evidence type="ECO:0000256" key="5">
    <source>
        <dbReference type="ARBA" id="ARBA00022982"/>
    </source>
</evidence>
<dbReference type="PANTHER" id="PTHR43687:SF6">
    <property type="entry name" value="L-ASPARTATE SEMIALDEHYDE SULFURTRANSFERASE IRON-SULFUR SUBUNIT"/>
    <property type="match status" value="1"/>
</dbReference>
<keyword evidence="6" id="KW-0408">Iron</keyword>
<evidence type="ECO:0000256" key="6">
    <source>
        <dbReference type="ARBA" id="ARBA00023004"/>
    </source>
</evidence>
<dbReference type="Pfam" id="PF04015">
    <property type="entry name" value="DUF362"/>
    <property type="match status" value="1"/>
</dbReference>
<keyword evidence="5" id="KW-0249">Electron transport</keyword>
<dbReference type="AlphaFoldDB" id="B2A581"/>
<dbReference type="Pfam" id="PF12838">
    <property type="entry name" value="Fer4_7"/>
    <property type="match status" value="1"/>
</dbReference>
<keyword evidence="2" id="KW-0004">4Fe-4S</keyword>
<dbReference type="eggNOG" id="COG2006">
    <property type="taxonomic scope" value="Bacteria"/>
</dbReference>
<proteinExistence type="predicted"/>
<dbReference type="RefSeq" id="WP_012446803.1">
    <property type="nucleotide sequence ID" value="NC_010718.1"/>
</dbReference>
<evidence type="ECO:0000256" key="2">
    <source>
        <dbReference type="ARBA" id="ARBA00022485"/>
    </source>
</evidence>
<sequence>MENKLVKVGIERCLDYKHEQLKSTVIKTLNYFGGLEKLVNQGDKVLLKVNLLSPKEPEQAVTTHPQLVKVICELVKELGANPIVGDSSGGMTSKGSRTNRAFQISGIQQAAEEAGAEIVNFDEAGSVEMTSQVQGNTYQFYVAQPVIEADVIINLPKLKTHGLTYFTGAVKNMYGVLPGNQKRDLHRKYPDTDEFSRLLSVLYDTVKPDLTIMDGIWSMEGNGPSAGTRKDLGLILASKDGVALDEVACNIIGFRPLQVKTTRMAQALEFGTADLGQISLPDNISKYRVDNFQLPDTRFVEMVPSWLTRAVINQLRTVPQIDSNSCAHCGICQKSCPVDAIKTQRSTNGDKNLYTITPDNCIECYCCHELCPEKAVNIEFRGKLGKLINRLQFFMNFI</sequence>
<dbReference type="PROSITE" id="PS00198">
    <property type="entry name" value="4FE4S_FER_1"/>
    <property type="match status" value="1"/>
</dbReference>